<evidence type="ECO:0000313" key="8">
    <source>
        <dbReference type="Proteomes" id="UP000009022"/>
    </source>
</evidence>
<dbReference type="PhylomeDB" id="B3S013"/>
<evidence type="ECO:0000256" key="4">
    <source>
        <dbReference type="ARBA" id="ARBA00040943"/>
    </source>
</evidence>
<dbReference type="RefSeq" id="XP_002113453.1">
    <property type="nucleotide sequence ID" value="XM_002113417.1"/>
</dbReference>
<feature type="region of interest" description="Disordered" evidence="6">
    <location>
        <begin position="502"/>
        <end position="541"/>
    </location>
</feature>
<dbReference type="CTD" id="6755047"/>
<dbReference type="InterPro" id="IPR001680">
    <property type="entry name" value="WD40_rpt"/>
</dbReference>
<organism evidence="7 8">
    <name type="scientific">Trichoplax adhaerens</name>
    <name type="common">Trichoplax reptans</name>
    <dbReference type="NCBI Taxonomy" id="10228"/>
    <lineage>
        <taxon>Eukaryota</taxon>
        <taxon>Metazoa</taxon>
        <taxon>Placozoa</taxon>
        <taxon>Uniplacotomia</taxon>
        <taxon>Trichoplacea</taxon>
        <taxon>Trichoplacidae</taxon>
        <taxon>Trichoplax</taxon>
    </lineage>
</organism>
<name>B3S013_TRIAD</name>
<evidence type="ECO:0000256" key="5">
    <source>
        <dbReference type="PROSITE-ProRule" id="PRU00221"/>
    </source>
</evidence>
<evidence type="ECO:0000256" key="6">
    <source>
        <dbReference type="SAM" id="MobiDB-lite"/>
    </source>
</evidence>
<evidence type="ECO:0000313" key="7">
    <source>
        <dbReference type="EMBL" id="EDV23927.1"/>
    </source>
</evidence>
<dbReference type="PANTHER" id="PTHR16017">
    <property type="entry name" value="GASTRULATION DEFECTIVE PROTEIN 1-RELATED"/>
    <property type="match status" value="1"/>
</dbReference>
<feature type="region of interest" description="Disordered" evidence="6">
    <location>
        <begin position="79"/>
        <end position="114"/>
    </location>
</feature>
<evidence type="ECO:0000256" key="2">
    <source>
        <dbReference type="ARBA" id="ARBA00022737"/>
    </source>
</evidence>
<dbReference type="InterPro" id="IPR051858">
    <property type="entry name" value="WD_repeat_GAD-1"/>
</dbReference>
<proteinExistence type="inferred from homology"/>
<dbReference type="InterPro" id="IPR020472">
    <property type="entry name" value="WD40_PAC1"/>
</dbReference>
<dbReference type="HOGENOM" id="CLU_014033_1_2_1"/>
<feature type="repeat" description="WD" evidence="5">
    <location>
        <begin position="139"/>
        <end position="171"/>
    </location>
</feature>
<dbReference type="SUPFAM" id="SSF50978">
    <property type="entry name" value="WD40 repeat-like"/>
    <property type="match status" value="1"/>
</dbReference>
<sequence length="616" mass="67930">MDEDLEEMAALRALKKGHGKIPMQNQFRKPSSKSVGEDNNEDNQLMKVMGISGFGKKTAKVFDIEEMVKQSIGNTSSYKEANFERKESNYDDDRSDAPAENKTAESDDSDMDDEFDRNEANIESQDLESKIPTTRHITLNHGRKTVSAVAIDRGGGRIATGGVDYDVKLWDFGGMAAALQSFRTVTPCESHQIKSLQFSSTGDKILVASGSAQAKVLDRDGMEIMECVKGDQYLSDMASTKGHVAMLHRACWDPFANEEFMTCSDDGTLRLWDVNNSKKHKTIIKTKGSDGRRTIPTTCTYSKGRRLVAGGCQDGSLQLWDPKKPLVRPAVLIKGAHANGSDISSISFRASGQVLASRACDDTLKVWDVRSTKKPLFVANDLVNLYSMTSCLFSPDETFLATGTSVRKGKGNASLVFYDTTHFNKIQEINIPDASVVACLWHDKINQIMIGCSNGDIRLYFDPLRSTKGAKLCASKSTRKTDGIVMNVRPIVITPHALPMFRESKPKNAKKAEDKNRQDPIASHKPELPVTGPGKGGRVRSGGSLSAYIVKNLATDHIKNFQEEDARAAILKHAETAKEDPYWIAPAYAITQPKTIFAEPEEDESEQPENKKFKPS</sequence>
<dbReference type="PROSITE" id="PS50294">
    <property type="entry name" value="WD_REPEATS_REGION"/>
    <property type="match status" value="1"/>
</dbReference>
<dbReference type="GeneID" id="6755047"/>
<dbReference type="AlphaFoldDB" id="B3S013"/>
<comment type="similarity">
    <text evidence="3">Belongs to the WD repeat GAD-1 family.</text>
</comment>
<dbReference type="Pfam" id="PF00400">
    <property type="entry name" value="WD40"/>
    <property type="match status" value="3"/>
</dbReference>
<dbReference type="GO" id="GO:0005634">
    <property type="term" value="C:nucleus"/>
    <property type="evidence" value="ECO:0000318"/>
    <property type="project" value="GO_Central"/>
</dbReference>
<feature type="region of interest" description="Disordered" evidence="6">
    <location>
        <begin position="595"/>
        <end position="616"/>
    </location>
</feature>
<dbReference type="Gene3D" id="2.130.10.10">
    <property type="entry name" value="YVTN repeat-like/Quinoprotein amine dehydrogenase"/>
    <property type="match status" value="2"/>
</dbReference>
<protein>
    <recommendedName>
        <fullName evidence="4">WD repeat-containing protein 70</fullName>
    </recommendedName>
</protein>
<dbReference type="PANTHER" id="PTHR16017:SF0">
    <property type="entry name" value="WD REPEAT-CONTAINING PROTEIN 70"/>
    <property type="match status" value="1"/>
</dbReference>
<evidence type="ECO:0000256" key="1">
    <source>
        <dbReference type="ARBA" id="ARBA00022574"/>
    </source>
</evidence>
<dbReference type="GO" id="GO:0035861">
    <property type="term" value="C:site of double-strand break"/>
    <property type="evidence" value="ECO:0000318"/>
    <property type="project" value="GO_Central"/>
</dbReference>
<dbReference type="eggNOG" id="KOG0772">
    <property type="taxonomic scope" value="Eukaryota"/>
</dbReference>
<dbReference type="FunCoup" id="B3S013">
    <property type="interactions" value="2493"/>
</dbReference>
<dbReference type="InterPro" id="IPR015943">
    <property type="entry name" value="WD40/YVTN_repeat-like_dom_sf"/>
</dbReference>
<keyword evidence="8" id="KW-1185">Reference proteome</keyword>
<reference evidence="7 8" key="1">
    <citation type="journal article" date="2008" name="Nature">
        <title>The Trichoplax genome and the nature of placozoans.</title>
        <authorList>
            <person name="Srivastava M."/>
            <person name="Begovic E."/>
            <person name="Chapman J."/>
            <person name="Putnam N.H."/>
            <person name="Hellsten U."/>
            <person name="Kawashima T."/>
            <person name="Kuo A."/>
            <person name="Mitros T."/>
            <person name="Salamov A."/>
            <person name="Carpenter M.L."/>
            <person name="Signorovitch A.Y."/>
            <person name="Moreno M.A."/>
            <person name="Kamm K."/>
            <person name="Grimwood J."/>
            <person name="Schmutz J."/>
            <person name="Shapiro H."/>
            <person name="Grigoriev I.V."/>
            <person name="Buss L.W."/>
            <person name="Schierwater B."/>
            <person name="Dellaporta S.L."/>
            <person name="Rokhsar D.S."/>
        </authorList>
    </citation>
    <scope>NUCLEOTIDE SEQUENCE [LARGE SCALE GENOMIC DNA]</scope>
    <source>
        <strain evidence="7 8">Grell-BS-1999</strain>
    </source>
</reference>
<dbReference type="InterPro" id="IPR036322">
    <property type="entry name" value="WD40_repeat_dom_sf"/>
</dbReference>
<feature type="repeat" description="WD" evidence="5">
    <location>
        <begin position="240"/>
        <end position="282"/>
    </location>
</feature>
<dbReference type="FunFam" id="2.130.10.10:FF:000294">
    <property type="entry name" value="WD repeat-containing protein 70"/>
    <property type="match status" value="1"/>
</dbReference>
<feature type="region of interest" description="Disordered" evidence="6">
    <location>
        <begin position="16"/>
        <end position="43"/>
    </location>
</feature>
<dbReference type="PROSITE" id="PS50082">
    <property type="entry name" value="WD_REPEATS_2"/>
    <property type="match status" value="3"/>
</dbReference>
<dbReference type="InParanoid" id="B3S013"/>
<dbReference type="OMA" id="KGDQYIT"/>
<feature type="repeat" description="WD" evidence="5">
    <location>
        <begin position="336"/>
        <end position="377"/>
    </location>
</feature>
<dbReference type="KEGG" id="tad:TRIADDRAFT_57645"/>
<dbReference type="SMART" id="SM00320">
    <property type="entry name" value="WD40"/>
    <property type="match status" value="6"/>
</dbReference>
<dbReference type="EMBL" id="DS985246">
    <property type="protein sequence ID" value="EDV23927.1"/>
    <property type="molecule type" value="Genomic_DNA"/>
</dbReference>
<accession>B3S013</accession>
<evidence type="ECO:0000256" key="3">
    <source>
        <dbReference type="ARBA" id="ARBA00038343"/>
    </source>
</evidence>
<dbReference type="Proteomes" id="UP000009022">
    <property type="component" value="Unassembled WGS sequence"/>
</dbReference>
<keyword evidence="2" id="KW-0677">Repeat</keyword>
<feature type="compositionally biased region" description="Polar residues" evidence="6">
    <location>
        <begin position="23"/>
        <end position="34"/>
    </location>
</feature>
<feature type="compositionally biased region" description="Basic and acidic residues" evidence="6">
    <location>
        <begin position="81"/>
        <end position="105"/>
    </location>
</feature>
<dbReference type="PRINTS" id="PR00320">
    <property type="entry name" value="GPROTEINBRPT"/>
</dbReference>
<keyword evidence="1 5" id="KW-0853">WD repeat</keyword>
<dbReference type="OrthoDB" id="10264376at2759"/>
<dbReference type="STRING" id="10228.B3S013"/>
<gene>
    <name evidence="7" type="ORF">TRIADDRAFT_57645</name>
</gene>
<feature type="compositionally biased region" description="Basic and acidic residues" evidence="6">
    <location>
        <begin position="502"/>
        <end position="527"/>
    </location>
</feature>